<keyword evidence="3" id="KW-1185">Reference proteome</keyword>
<reference evidence="2" key="1">
    <citation type="submission" date="2020-09" db="EMBL/GenBank/DDBJ databases">
        <title>Novel species of Mucilaginibacter isolated from a glacier on the Tibetan Plateau.</title>
        <authorList>
            <person name="Liu Q."/>
            <person name="Xin Y.-H."/>
        </authorList>
    </citation>
    <scope>NUCLEOTIDE SEQUENCE</scope>
    <source>
        <strain evidence="2">ZB1P21</strain>
    </source>
</reference>
<sequence>MEESNTLKVRKTEAYDSRCLGLVGGVAFVQGFKKTASADYVRKIDGPFYCRKCLSEAVVRKCSDKEDHFAHKARLSPAGRRGNTDFHHQVRDELCAILKAQYPDGAWRTEVPMSSAGDDNDLRADIAGYFGPRIKGVAPVAVEVQCSPYSPAYLRKKTAAYAERGVNVLWIVPLTAELGDEPFRPRRYELFLHTMYLGYVFYYEPGSQGLLTPVHYSPAYRYIDPKTFFDTEANEISTGDYWFKYKTLKNPRYTDQLPITDLVAKTLNAWVNPNNNKLNIPQRKIMGVTQAKWWPDDEYQEWLKNNDWFRYVKIYLPDYEPDDENDEFEDNVSG</sequence>
<dbReference type="AlphaFoldDB" id="A0A926S7W4"/>
<feature type="domain" description="Competence protein CoiA nuclease-like" evidence="1">
    <location>
        <begin position="139"/>
        <end position="215"/>
    </location>
</feature>
<evidence type="ECO:0000313" key="2">
    <source>
        <dbReference type="EMBL" id="MBD1395126.1"/>
    </source>
</evidence>
<dbReference type="Proteomes" id="UP000619078">
    <property type="component" value="Unassembled WGS sequence"/>
</dbReference>
<organism evidence="2 3">
    <name type="scientific">Mucilaginibacter glaciei</name>
    <dbReference type="NCBI Taxonomy" id="2772109"/>
    <lineage>
        <taxon>Bacteria</taxon>
        <taxon>Pseudomonadati</taxon>
        <taxon>Bacteroidota</taxon>
        <taxon>Sphingobacteriia</taxon>
        <taxon>Sphingobacteriales</taxon>
        <taxon>Sphingobacteriaceae</taxon>
        <taxon>Mucilaginibacter</taxon>
    </lineage>
</organism>
<evidence type="ECO:0000259" key="1">
    <source>
        <dbReference type="Pfam" id="PF06054"/>
    </source>
</evidence>
<proteinExistence type="predicted"/>
<dbReference type="EMBL" id="JACWMX010000009">
    <property type="protein sequence ID" value="MBD1395126.1"/>
    <property type="molecule type" value="Genomic_DNA"/>
</dbReference>
<gene>
    <name evidence="2" type="ORF">IDJ76_18625</name>
</gene>
<dbReference type="RefSeq" id="WP_191165444.1">
    <property type="nucleotide sequence ID" value="NZ_JACWMX010000009.1"/>
</dbReference>
<protein>
    <recommendedName>
        <fullName evidence="1">Competence protein CoiA nuclease-like domain-containing protein</fullName>
    </recommendedName>
</protein>
<dbReference type="InterPro" id="IPR010330">
    <property type="entry name" value="CoiA_nuc"/>
</dbReference>
<comment type="caution">
    <text evidence="2">The sequence shown here is derived from an EMBL/GenBank/DDBJ whole genome shotgun (WGS) entry which is preliminary data.</text>
</comment>
<accession>A0A926S7W4</accession>
<evidence type="ECO:0000313" key="3">
    <source>
        <dbReference type="Proteomes" id="UP000619078"/>
    </source>
</evidence>
<dbReference type="Pfam" id="PF06054">
    <property type="entry name" value="CoiA_nuc"/>
    <property type="match status" value="1"/>
</dbReference>
<name>A0A926S7W4_9SPHI</name>